<dbReference type="Gene3D" id="3.10.50.10">
    <property type="match status" value="1"/>
</dbReference>
<dbReference type="InterPro" id="IPR017853">
    <property type="entry name" value="GH"/>
</dbReference>
<keyword evidence="3" id="KW-1185">Reference proteome</keyword>
<dbReference type="PANTHER" id="PTHR11177:SF317">
    <property type="entry name" value="CHITINASE 12-RELATED"/>
    <property type="match status" value="1"/>
</dbReference>
<dbReference type="GO" id="GO:0006032">
    <property type="term" value="P:chitin catabolic process"/>
    <property type="evidence" value="ECO:0007669"/>
    <property type="project" value="TreeGrafter"/>
</dbReference>
<dbReference type="InterPro" id="IPR050314">
    <property type="entry name" value="Glycosyl_Hydrlase_18"/>
</dbReference>
<comment type="caution">
    <text evidence="2">The sequence shown here is derived from an EMBL/GenBank/DDBJ whole genome shotgun (WGS) entry which is preliminary data.</text>
</comment>
<dbReference type="PROSITE" id="PS51910">
    <property type="entry name" value="GH18_2"/>
    <property type="match status" value="1"/>
</dbReference>
<dbReference type="SUPFAM" id="SSF51445">
    <property type="entry name" value="(Trans)glycosidases"/>
    <property type="match status" value="1"/>
</dbReference>
<dbReference type="Pfam" id="PF00704">
    <property type="entry name" value="Glyco_hydro_18"/>
    <property type="match status" value="1"/>
</dbReference>
<dbReference type="InterPro" id="IPR029070">
    <property type="entry name" value="Chitinase_insertion_sf"/>
</dbReference>
<dbReference type="EMBL" id="JAODUO010001467">
    <property type="protein sequence ID" value="KAK2163325.1"/>
    <property type="molecule type" value="Genomic_DNA"/>
</dbReference>
<dbReference type="AlphaFoldDB" id="A0AAD9K2U9"/>
<dbReference type="Gene3D" id="3.20.20.80">
    <property type="entry name" value="Glycosidases"/>
    <property type="match status" value="1"/>
</dbReference>
<evidence type="ECO:0000313" key="3">
    <source>
        <dbReference type="Proteomes" id="UP001209878"/>
    </source>
</evidence>
<evidence type="ECO:0000259" key="1">
    <source>
        <dbReference type="PROSITE" id="PS51910"/>
    </source>
</evidence>
<dbReference type="GO" id="GO:0008061">
    <property type="term" value="F:chitin binding"/>
    <property type="evidence" value="ECO:0007669"/>
    <property type="project" value="TreeGrafter"/>
</dbReference>
<accession>A0AAD9K2U9</accession>
<dbReference type="InterPro" id="IPR001223">
    <property type="entry name" value="Glyco_hydro18_cat"/>
</dbReference>
<reference evidence="2" key="1">
    <citation type="journal article" date="2023" name="Mol. Biol. Evol.">
        <title>Third-Generation Sequencing Reveals the Adaptive Role of the Epigenome in Three Deep-Sea Polychaetes.</title>
        <authorList>
            <person name="Perez M."/>
            <person name="Aroh O."/>
            <person name="Sun Y."/>
            <person name="Lan Y."/>
            <person name="Juniper S.K."/>
            <person name="Young C.R."/>
            <person name="Angers B."/>
            <person name="Qian P.Y."/>
        </authorList>
    </citation>
    <scope>NUCLEOTIDE SEQUENCE</scope>
    <source>
        <strain evidence="2">R07B-5</strain>
    </source>
</reference>
<evidence type="ECO:0000313" key="2">
    <source>
        <dbReference type="EMBL" id="KAK2163325.1"/>
    </source>
</evidence>
<feature type="domain" description="GH18" evidence="1">
    <location>
        <begin position="1"/>
        <end position="104"/>
    </location>
</feature>
<gene>
    <name evidence="2" type="ORF">NP493_1463g00051</name>
</gene>
<dbReference type="GO" id="GO:0005975">
    <property type="term" value="P:carbohydrate metabolic process"/>
    <property type="evidence" value="ECO:0007669"/>
    <property type="project" value="InterPro"/>
</dbReference>
<name>A0AAD9K2U9_RIDPI</name>
<proteinExistence type="predicted"/>
<protein>
    <recommendedName>
        <fullName evidence="1">GH18 domain-containing protein</fullName>
    </recommendedName>
</protein>
<organism evidence="2 3">
    <name type="scientific">Ridgeia piscesae</name>
    <name type="common">Tubeworm</name>
    <dbReference type="NCBI Taxonomy" id="27915"/>
    <lineage>
        <taxon>Eukaryota</taxon>
        <taxon>Metazoa</taxon>
        <taxon>Spiralia</taxon>
        <taxon>Lophotrochozoa</taxon>
        <taxon>Annelida</taxon>
        <taxon>Polychaeta</taxon>
        <taxon>Sedentaria</taxon>
        <taxon>Canalipalpata</taxon>
        <taxon>Sabellida</taxon>
        <taxon>Siboglinidae</taxon>
        <taxon>Ridgeia</taxon>
    </lineage>
</organism>
<dbReference type="Proteomes" id="UP001209878">
    <property type="component" value="Unassembled WGS sequence"/>
</dbReference>
<sequence length="114" mass="13253">MHQYFGLSTNIDNNPRARTVLTSNNNCLTQKWQSEQKVPYAFKGTKWVGYEDPLSLQEKVKWMKRNGFGGWMMWSFDLDDFNGRFCNTGNYPLLKTLNGALTGSTSYTTYERIM</sequence>
<dbReference type="GO" id="GO:0005576">
    <property type="term" value="C:extracellular region"/>
    <property type="evidence" value="ECO:0007669"/>
    <property type="project" value="TreeGrafter"/>
</dbReference>
<dbReference type="PANTHER" id="PTHR11177">
    <property type="entry name" value="CHITINASE"/>
    <property type="match status" value="1"/>
</dbReference>
<dbReference type="GO" id="GO:0004568">
    <property type="term" value="F:chitinase activity"/>
    <property type="evidence" value="ECO:0007669"/>
    <property type="project" value="TreeGrafter"/>
</dbReference>
<dbReference type="SUPFAM" id="SSF54556">
    <property type="entry name" value="Chitinase insertion domain"/>
    <property type="match status" value="1"/>
</dbReference>